<feature type="compositionally biased region" description="Basic residues" evidence="1">
    <location>
        <begin position="1"/>
        <end position="12"/>
    </location>
</feature>
<reference evidence="2 3" key="1">
    <citation type="submission" date="2018-08" db="EMBL/GenBank/DDBJ databases">
        <title>Complete genome sequencing of Blastochloris tepida GI.</title>
        <authorList>
            <person name="Tsukatani Y."/>
            <person name="Mori H."/>
        </authorList>
    </citation>
    <scope>NUCLEOTIDE SEQUENCE [LARGE SCALE GENOMIC DNA]</scope>
    <source>
        <strain evidence="2 3">GI</strain>
    </source>
</reference>
<dbReference type="Proteomes" id="UP000266934">
    <property type="component" value="Chromosome"/>
</dbReference>
<dbReference type="KEGG" id="blag:BLTE_07950"/>
<dbReference type="AlphaFoldDB" id="A0A348FXS7"/>
<feature type="region of interest" description="Disordered" evidence="1">
    <location>
        <begin position="1"/>
        <end position="22"/>
    </location>
</feature>
<sequence length="131" mass="14295">MTTPPPKRRRPAKASPAPSNVVQFPGADVEQRIATLRAELKGWKPPAHHEWMDFNANPSIPCVQLAYFLIRQSQPDMHDSVARITAQADMADLVDSMTSSADHFAKLSLICSAAADRLQAHSARAARAAKP</sequence>
<evidence type="ECO:0000313" key="2">
    <source>
        <dbReference type="EMBL" id="BBF92110.1"/>
    </source>
</evidence>
<name>A0A348FXS7_9HYPH</name>
<protein>
    <submittedName>
        <fullName evidence="2">Uncharacterized protein</fullName>
    </submittedName>
</protein>
<dbReference type="EMBL" id="AP018907">
    <property type="protein sequence ID" value="BBF92110.1"/>
    <property type="molecule type" value="Genomic_DNA"/>
</dbReference>
<dbReference type="RefSeq" id="WP_126397817.1">
    <property type="nucleotide sequence ID" value="NZ_AP018907.1"/>
</dbReference>
<keyword evidence="3" id="KW-1185">Reference proteome</keyword>
<gene>
    <name evidence="2" type="ORF">BLTE_07950</name>
</gene>
<evidence type="ECO:0000313" key="3">
    <source>
        <dbReference type="Proteomes" id="UP000266934"/>
    </source>
</evidence>
<accession>A0A348FXS7</accession>
<evidence type="ECO:0000256" key="1">
    <source>
        <dbReference type="SAM" id="MobiDB-lite"/>
    </source>
</evidence>
<proteinExistence type="predicted"/>
<organism evidence="2 3">
    <name type="scientific">Blastochloris tepida</name>
    <dbReference type="NCBI Taxonomy" id="2233851"/>
    <lineage>
        <taxon>Bacteria</taxon>
        <taxon>Pseudomonadati</taxon>
        <taxon>Pseudomonadota</taxon>
        <taxon>Alphaproteobacteria</taxon>
        <taxon>Hyphomicrobiales</taxon>
        <taxon>Blastochloridaceae</taxon>
        <taxon>Blastochloris</taxon>
    </lineage>
</organism>